<dbReference type="RefSeq" id="XP_033671402.1">
    <property type="nucleotide sequence ID" value="XM_033811835.1"/>
</dbReference>
<sequence>MPDLQKLLDKKQHKHQLQATMEKTSPDNNPKHPSLIKTTPGFHFRPPPPPHNLTTFITPDTSLFQTIHMGAAIIDHNLWRLEIHGLVSHPYTLSLTELKALPSTKITAFHECYGSPLKPPTEFVRRVGNVTWTGVQLAKLLAMAEPLPEADFIWSDGLDSGTFASVEADRYQKDLPLSKAFQDEVLVAYEINGQPLDVRRGGPVRLVVPGWFGTNSVKWLCSLAARKGRSPGPFTTTFYNELVPGDESGKMRPVWEVEPSSMIVSPEPDVVVRGPEVRVWGWAWSGDGVERVEVDVDEAGGWVPASVIPRKEFEWQRFEVTLRLPEGQHTISARASSCQGHQQPLRGRRNQVHRLAFQVF</sequence>
<dbReference type="GeneID" id="54565107"/>
<dbReference type="PANTHER" id="PTHR19372">
    <property type="entry name" value="SULFITE REDUCTASE"/>
    <property type="match status" value="1"/>
</dbReference>
<dbReference type="InterPro" id="IPR014756">
    <property type="entry name" value="Ig_E-set"/>
</dbReference>
<evidence type="ECO:0000259" key="3">
    <source>
        <dbReference type="Pfam" id="PF03404"/>
    </source>
</evidence>
<dbReference type="GO" id="GO:0020037">
    <property type="term" value="F:heme binding"/>
    <property type="evidence" value="ECO:0007669"/>
    <property type="project" value="TreeGrafter"/>
</dbReference>
<reference evidence="4" key="1">
    <citation type="journal article" date="2020" name="Stud. Mycol.">
        <title>101 Dothideomycetes genomes: a test case for predicting lifestyles and emergence of pathogens.</title>
        <authorList>
            <person name="Haridas S."/>
            <person name="Albert R."/>
            <person name="Binder M."/>
            <person name="Bloem J."/>
            <person name="Labutti K."/>
            <person name="Salamov A."/>
            <person name="Andreopoulos B."/>
            <person name="Baker S."/>
            <person name="Barry K."/>
            <person name="Bills G."/>
            <person name="Bluhm B."/>
            <person name="Cannon C."/>
            <person name="Castanera R."/>
            <person name="Culley D."/>
            <person name="Daum C."/>
            <person name="Ezra D."/>
            <person name="Gonzalez J."/>
            <person name="Henrissat B."/>
            <person name="Kuo A."/>
            <person name="Liang C."/>
            <person name="Lipzen A."/>
            <person name="Lutzoni F."/>
            <person name="Magnuson J."/>
            <person name="Mondo S."/>
            <person name="Nolan M."/>
            <person name="Ohm R."/>
            <person name="Pangilinan J."/>
            <person name="Park H.-J."/>
            <person name="Ramirez L."/>
            <person name="Alfaro M."/>
            <person name="Sun H."/>
            <person name="Tritt A."/>
            <person name="Yoshinaga Y."/>
            <person name="Zwiers L.-H."/>
            <person name="Turgeon B."/>
            <person name="Goodwin S."/>
            <person name="Spatafora J."/>
            <person name="Crous P."/>
            <person name="Grigoriev I."/>
        </authorList>
    </citation>
    <scope>NUCLEOTIDE SEQUENCE</scope>
    <source>
        <strain evidence="4">ATCC 36951</strain>
    </source>
</reference>
<evidence type="ECO:0000256" key="1">
    <source>
        <dbReference type="SAM" id="MobiDB-lite"/>
    </source>
</evidence>
<dbReference type="GO" id="GO:0030151">
    <property type="term" value="F:molybdenum ion binding"/>
    <property type="evidence" value="ECO:0007669"/>
    <property type="project" value="InterPro"/>
</dbReference>
<dbReference type="GO" id="GO:0005739">
    <property type="term" value="C:mitochondrion"/>
    <property type="evidence" value="ECO:0007669"/>
    <property type="project" value="TreeGrafter"/>
</dbReference>
<accession>A0A6A6CUX1</accession>
<evidence type="ECO:0000313" key="5">
    <source>
        <dbReference type="Proteomes" id="UP000799537"/>
    </source>
</evidence>
<dbReference type="InterPro" id="IPR036374">
    <property type="entry name" value="OxRdtase_Mopterin-bd_sf"/>
</dbReference>
<feature type="region of interest" description="Disordered" evidence="1">
    <location>
        <begin position="1"/>
        <end position="35"/>
    </location>
</feature>
<protein>
    <recommendedName>
        <fullName evidence="6">Oxidoreductase molybdopterin-binding domain-containing protein</fullName>
    </recommendedName>
</protein>
<dbReference type="PANTHER" id="PTHR19372:SF7">
    <property type="entry name" value="SULFITE OXIDASE, MITOCHONDRIAL"/>
    <property type="match status" value="1"/>
</dbReference>
<dbReference type="GO" id="GO:0006790">
    <property type="term" value="P:sulfur compound metabolic process"/>
    <property type="evidence" value="ECO:0007669"/>
    <property type="project" value="TreeGrafter"/>
</dbReference>
<evidence type="ECO:0000259" key="2">
    <source>
        <dbReference type="Pfam" id="PF00174"/>
    </source>
</evidence>
<organism evidence="4 5">
    <name type="scientific">Zasmidium cellare ATCC 36951</name>
    <dbReference type="NCBI Taxonomy" id="1080233"/>
    <lineage>
        <taxon>Eukaryota</taxon>
        <taxon>Fungi</taxon>
        <taxon>Dikarya</taxon>
        <taxon>Ascomycota</taxon>
        <taxon>Pezizomycotina</taxon>
        <taxon>Dothideomycetes</taxon>
        <taxon>Dothideomycetidae</taxon>
        <taxon>Mycosphaerellales</taxon>
        <taxon>Mycosphaerellaceae</taxon>
        <taxon>Zasmidium</taxon>
    </lineage>
</organism>
<evidence type="ECO:0000313" key="4">
    <source>
        <dbReference type="EMBL" id="KAF2170513.1"/>
    </source>
</evidence>
<dbReference type="GO" id="GO:0008482">
    <property type="term" value="F:sulfite oxidase activity"/>
    <property type="evidence" value="ECO:0007669"/>
    <property type="project" value="TreeGrafter"/>
</dbReference>
<keyword evidence="5" id="KW-1185">Reference proteome</keyword>
<dbReference type="EMBL" id="ML993585">
    <property type="protein sequence ID" value="KAF2170513.1"/>
    <property type="molecule type" value="Genomic_DNA"/>
</dbReference>
<proteinExistence type="predicted"/>
<name>A0A6A6CUX1_ZASCE</name>
<dbReference type="InterPro" id="IPR000572">
    <property type="entry name" value="OxRdtase_Mopterin-bd_dom"/>
</dbReference>
<evidence type="ECO:0008006" key="6">
    <source>
        <dbReference type="Google" id="ProtNLM"/>
    </source>
</evidence>
<feature type="domain" description="Oxidoreductase molybdopterin-binding" evidence="2">
    <location>
        <begin position="69"/>
        <end position="232"/>
    </location>
</feature>
<feature type="domain" description="Moybdenum cofactor oxidoreductase dimerisation" evidence="3">
    <location>
        <begin position="254"/>
        <end position="344"/>
    </location>
</feature>
<dbReference type="InterPro" id="IPR005066">
    <property type="entry name" value="MoCF_OxRdtse_dimer"/>
</dbReference>
<dbReference type="SUPFAM" id="SSF56524">
    <property type="entry name" value="Oxidoreductase molybdopterin-binding domain"/>
    <property type="match status" value="1"/>
</dbReference>
<feature type="compositionally biased region" description="Polar residues" evidence="1">
    <location>
        <begin position="19"/>
        <end position="28"/>
    </location>
</feature>
<dbReference type="Gene3D" id="3.90.420.10">
    <property type="entry name" value="Oxidoreductase, molybdopterin-binding domain"/>
    <property type="match status" value="1"/>
</dbReference>
<dbReference type="GO" id="GO:0043546">
    <property type="term" value="F:molybdopterin cofactor binding"/>
    <property type="evidence" value="ECO:0007669"/>
    <property type="project" value="TreeGrafter"/>
</dbReference>
<dbReference type="AlphaFoldDB" id="A0A6A6CUX1"/>
<gene>
    <name evidence="4" type="ORF">M409DRAFT_51544</name>
</gene>
<feature type="compositionally biased region" description="Basic and acidic residues" evidence="1">
    <location>
        <begin position="1"/>
        <end position="10"/>
    </location>
</feature>
<dbReference type="Pfam" id="PF00174">
    <property type="entry name" value="Oxidored_molyb"/>
    <property type="match status" value="1"/>
</dbReference>
<dbReference type="Gene3D" id="2.60.40.650">
    <property type="match status" value="1"/>
</dbReference>
<dbReference type="Pfam" id="PF03404">
    <property type="entry name" value="Mo-co_dimer"/>
    <property type="match status" value="1"/>
</dbReference>
<dbReference type="Proteomes" id="UP000799537">
    <property type="component" value="Unassembled WGS sequence"/>
</dbReference>
<dbReference type="SUPFAM" id="SSF81296">
    <property type="entry name" value="E set domains"/>
    <property type="match status" value="1"/>
</dbReference>
<dbReference type="OrthoDB" id="10051395at2759"/>